<accession>A0ACC1R5I1</accession>
<reference evidence="1" key="1">
    <citation type="submission" date="2022-07" db="EMBL/GenBank/DDBJ databases">
        <title>Genome Sequence of Lecanicillium saksenae.</title>
        <authorList>
            <person name="Buettner E."/>
        </authorList>
    </citation>
    <scope>NUCLEOTIDE SEQUENCE</scope>
    <source>
        <strain evidence="1">VT-O1</strain>
    </source>
</reference>
<proteinExistence type="predicted"/>
<comment type="caution">
    <text evidence="1">The sequence shown here is derived from an EMBL/GenBank/DDBJ whole genome shotgun (WGS) entry which is preliminary data.</text>
</comment>
<evidence type="ECO:0000313" key="1">
    <source>
        <dbReference type="EMBL" id="KAJ3498044.1"/>
    </source>
</evidence>
<sequence length="260" mass="28368">MEDDLEKEHTSASSSPLLAAWDAQSLLHPTYRRSLLYSTAWSLHSCGRSRPAAVPSAAPAPGLDGLRGVACFFVAIGHYTSIFSTFLPRGYGVDGDNRYLMQLPVLNLVFQGAVMVNIFFVISGVALSIKPLHHIRQHQHDRVLAALSSTTLRRFFRLYLPVFAATLALALTTWAGFFEPGRAARAAFPDSIQGPADAPPRLPLGAQLSGWFDGCVKMVKGACRMNGMATRGRSRSSSTPRYPYSWSFSPWPDCASGIAY</sequence>
<dbReference type="Proteomes" id="UP001148737">
    <property type="component" value="Unassembled WGS sequence"/>
</dbReference>
<evidence type="ECO:0000313" key="2">
    <source>
        <dbReference type="Proteomes" id="UP001148737"/>
    </source>
</evidence>
<name>A0ACC1R5I1_9HYPO</name>
<gene>
    <name evidence="1" type="ORF">NLG97_g1440</name>
</gene>
<dbReference type="EMBL" id="JANAKD010000075">
    <property type="protein sequence ID" value="KAJ3498044.1"/>
    <property type="molecule type" value="Genomic_DNA"/>
</dbReference>
<protein>
    <submittedName>
        <fullName evidence="1">Uncharacterized protein</fullName>
    </submittedName>
</protein>
<keyword evidence="2" id="KW-1185">Reference proteome</keyword>
<organism evidence="1 2">
    <name type="scientific">Lecanicillium saksenae</name>
    <dbReference type="NCBI Taxonomy" id="468837"/>
    <lineage>
        <taxon>Eukaryota</taxon>
        <taxon>Fungi</taxon>
        <taxon>Dikarya</taxon>
        <taxon>Ascomycota</taxon>
        <taxon>Pezizomycotina</taxon>
        <taxon>Sordariomycetes</taxon>
        <taxon>Hypocreomycetidae</taxon>
        <taxon>Hypocreales</taxon>
        <taxon>Cordycipitaceae</taxon>
        <taxon>Lecanicillium</taxon>
    </lineage>
</organism>